<evidence type="ECO:0000313" key="3">
    <source>
        <dbReference type="EMBL" id="OQR92394.1"/>
    </source>
</evidence>
<comment type="caution">
    <text evidence="3">The sequence shown here is derived from an EMBL/GenBank/DDBJ whole genome shotgun (WGS) entry which is preliminary data.</text>
</comment>
<keyword evidence="2" id="KW-0812">Transmembrane</keyword>
<keyword evidence="4" id="KW-1185">Reference proteome</keyword>
<dbReference type="OrthoDB" id="163226at2759"/>
<dbReference type="Proteomes" id="UP000243579">
    <property type="component" value="Unassembled WGS sequence"/>
</dbReference>
<dbReference type="EMBL" id="JNBR01000462">
    <property type="protein sequence ID" value="OQR92394.1"/>
    <property type="molecule type" value="Genomic_DNA"/>
</dbReference>
<proteinExistence type="predicted"/>
<dbReference type="Pfam" id="PF23670">
    <property type="entry name" value="PIGBOS1"/>
    <property type="match status" value="1"/>
</dbReference>
<feature type="compositionally biased region" description="Polar residues" evidence="1">
    <location>
        <begin position="1"/>
        <end position="17"/>
    </location>
</feature>
<dbReference type="AlphaFoldDB" id="A0A1V9Z322"/>
<gene>
    <name evidence="3" type="ORF">ACHHYP_03743</name>
</gene>
<name>A0A1V9Z322_ACHHY</name>
<evidence type="ECO:0000313" key="4">
    <source>
        <dbReference type="Proteomes" id="UP000243579"/>
    </source>
</evidence>
<evidence type="ECO:0000256" key="1">
    <source>
        <dbReference type="SAM" id="MobiDB-lite"/>
    </source>
</evidence>
<dbReference type="InterPro" id="IPR057394">
    <property type="entry name" value="PIGBOS1"/>
</dbReference>
<feature type="region of interest" description="Disordered" evidence="1">
    <location>
        <begin position="63"/>
        <end position="84"/>
    </location>
</feature>
<evidence type="ECO:0000256" key="2">
    <source>
        <dbReference type="SAM" id="Phobius"/>
    </source>
</evidence>
<accession>A0A1V9Z322</accession>
<reference evidence="3 4" key="1">
    <citation type="journal article" date="2014" name="Genome Biol. Evol.">
        <title>The secreted proteins of Achlya hypogyna and Thraustotheca clavata identify the ancestral oomycete secretome and reveal gene acquisitions by horizontal gene transfer.</title>
        <authorList>
            <person name="Misner I."/>
            <person name="Blouin N."/>
            <person name="Leonard G."/>
            <person name="Richards T.A."/>
            <person name="Lane C.E."/>
        </authorList>
    </citation>
    <scope>NUCLEOTIDE SEQUENCE [LARGE SCALE GENOMIC DNA]</scope>
    <source>
        <strain evidence="3 4">ATCC 48635</strain>
    </source>
</reference>
<organism evidence="3 4">
    <name type="scientific">Achlya hypogyna</name>
    <name type="common">Oomycete</name>
    <name type="synonym">Protoachlya hypogyna</name>
    <dbReference type="NCBI Taxonomy" id="1202772"/>
    <lineage>
        <taxon>Eukaryota</taxon>
        <taxon>Sar</taxon>
        <taxon>Stramenopiles</taxon>
        <taxon>Oomycota</taxon>
        <taxon>Saprolegniomycetes</taxon>
        <taxon>Saprolegniales</taxon>
        <taxon>Achlyaceae</taxon>
        <taxon>Achlya</taxon>
    </lineage>
</organism>
<protein>
    <submittedName>
        <fullName evidence="3">Uncharacterized protein</fullName>
    </submittedName>
</protein>
<feature type="region of interest" description="Disordered" evidence="1">
    <location>
        <begin position="1"/>
        <end position="25"/>
    </location>
</feature>
<keyword evidence="2" id="KW-0472">Membrane</keyword>
<sequence length="84" mass="9139">MHKTFNSNEATPPMNSDKQPHFRLQPRIRRRTPLLDVAIAVILGGVSGVYIFNDTLRKVGMPPGIEAQAPTNAAEAQPATTTTN</sequence>
<feature type="transmembrane region" description="Helical" evidence="2">
    <location>
        <begin position="33"/>
        <end position="52"/>
    </location>
</feature>
<keyword evidence="2" id="KW-1133">Transmembrane helix</keyword>